<proteinExistence type="predicted"/>
<feature type="transmembrane region" description="Helical" evidence="1">
    <location>
        <begin position="146"/>
        <end position="165"/>
    </location>
</feature>
<keyword evidence="1" id="KW-0472">Membrane</keyword>
<accession>A0ABR1YB19</accession>
<evidence type="ECO:0000313" key="2">
    <source>
        <dbReference type="EMBL" id="KAK8223742.1"/>
    </source>
</evidence>
<sequence>MHSRDLRMVTPISLRLSLVVCLFKPISFSSLEVLSTVLFKVSLPIHFLSLFKTHVSSTPTLPDDNVTFARGFHAAGARSHRHDAHPSAAYIRDPSKAKQSTAYHAVHYSSASSTQERKSKQTWARQRDAWFAVTGSSALRRLAWRARGAVVGAALSVLLVVVMVCSPARRLSGCRHVCCGAGGVWCGVVATAAGGRIP</sequence>
<dbReference type="Proteomes" id="UP001492380">
    <property type="component" value="Unassembled WGS sequence"/>
</dbReference>
<reference evidence="2 3" key="1">
    <citation type="submission" date="2024-04" db="EMBL/GenBank/DDBJ databases">
        <title>Phyllosticta paracitricarpa is synonymous to the EU quarantine fungus P. citricarpa based on phylogenomic analyses.</title>
        <authorList>
            <consortium name="Lawrence Berkeley National Laboratory"/>
            <person name="Van Ingen-Buijs V.A."/>
            <person name="Van Westerhoven A.C."/>
            <person name="Haridas S."/>
            <person name="Skiadas P."/>
            <person name="Martin F."/>
            <person name="Groenewald J.Z."/>
            <person name="Crous P.W."/>
            <person name="Seidl M.F."/>
        </authorList>
    </citation>
    <scope>NUCLEOTIDE SEQUENCE [LARGE SCALE GENOMIC DNA]</scope>
    <source>
        <strain evidence="2 3">CBS 123374</strain>
    </source>
</reference>
<dbReference type="EMBL" id="JBBWRZ010000013">
    <property type="protein sequence ID" value="KAK8223742.1"/>
    <property type="molecule type" value="Genomic_DNA"/>
</dbReference>
<comment type="caution">
    <text evidence="2">The sequence shown here is derived from an EMBL/GenBank/DDBJ whole genome shotgun (WGS) entry which is preliminary data.</text>
</comment>
<gene>
    <name evidence="2" type="ORF">HDK90DRAFT_101783</name>
</gene>
<keyword evidence="3" id="KW-1185">Reference proteome</keyword>
<protein>
    <submittedName>
        <fullName evidence="2">Uncharacterized protein</fullName>
    </submittedName>
</protein>
<keyword evidence="1" id="KW-0812">Transmembrane</keyword>
<evidence type="ECO:0000313" key="3">
    <source>
        <dbReference type="Proteomes" id="UP001492380"/>
    </source>
</evidence>
<name>A0ABR1YB19_9PEZI</name>
<evidence type="ECO:0000256" key="1">
    <source>
        <dbReference type="SAM" id="Phobius"/>
    </source>
</evidence>
<organism evidence="2 3">
    <name type="scientific">Phyllosticta capitalensis</name>
    <dbReference type="NCBI Taxonomy" id="121624"/>
    <lineage>
        <taxon>Eukaryota</taxon>
        <taxon>Fungi</taxon>
        <taxon>Dikarya</taxon>
        <taxon>Ascomycota</taxon>
        <taxon>Pezizomycotina</taxon>
        <taxon>Dothideomycetes</taxon>
        <taxon>Dothideomycetes incertae sedis</taxon>
        <taxon>Botryosphaeriales</taxon>
        <taxon>Phyllostictaceae</taxon>
        <taxon>Phyllosticta</taxon>
    </lineage>
</organism>
<keyword evidence="1" id="KW-1133">Transmembrane helix</keyword>